<comment type="caution">
    <text evidence="3">The sequence shown here is derived from an EMBL/GenBank/DDBJ whole genome shotgun (WGS) entry which is preliminary data.</text>
</comment>
<feature type="compositionally biased region" description="Basic and acidic residues" evidence="1">
    <location>
        <begin position="335"/>
        <end position="347"/>
    </location>
</feature>
<evidence type="ECO:0000256" key="1">
    <source>
        <dbReference type="SAM" id="MobiDB-lite"/>
    </source>
</evidence>
<proteinExistence type="predicted"/>
<feature type="transmembrane region" description="Helical" evidence="2">
    <location>
        <begin position="185"/>
        <end position="204"/>
    </location>
</feature>
<dbReference type="PANTHER" id="PTHR16189">
    <property type="entry name" value="TRANSMEMBRANE PROTEIN 104-RELATED"/>
    <property type="match status" value="1"/>
</dbReference>
<dbReference type="EMBL" id="JAAAIP010000038">
    <property type="protein sequence ID" value="KAG0328251.1"/>
    <property type="molecule type" value="Genomic_DNA"/>
</dbReference>
<sequence>MCTTTIIVSIAICAQLFDNLLIQLFHRTCGIQVYPHAAFICATEQLPTASPFAGVHGLEPSRVPPIGSDMSQTFGSILFNYAFVTAVPSLANAKKKNVSLQKTVGSSITIMTCIFLVVSIIGGMAYDIPENSTLIQAINASPDVTTLSKVAGYTFPIAALVPTITVNIIVLRYNLIQSGSCKKRWANVFAGVLPWLVAFSCMTGSGLTTAVGWCSLFFVSAANFVIPFILYIYSKKYKQKRLAEVAKELQQERLDTFLMTLVQSNESSLQPQSPMQIASWRRSVIWISTKAPASTLLENARPMGFADSTLNEQVEKTEDADDGAEIEDGLKEEQKTFGSDRSHDQEKTVQAPSDGEAAIPESGLKNRSNFSHTKVVIPPFASSNTYAVSGFGMCLSKHRSTSPRVASELDLQRSIFSDVIYADNACRDQVVSEMEDGLRLVEDGDQLSRHYSELDTLLRLKAVPRWVPGSGITIAWGALVLMLTGICATIM</sequence>
<evidence type="ECO:0000256" key="2">
    <source>
        <dbReference type="SAM" id="Phobius"/>
    </source>
</evidence>
<evidence type="ECO:0000313" key="4">
    <source>
        <dbReference type="Proteomes" id="UP000738325"/>
    </source>
</evidence>
<keyword evidence="2" id="KW-0472">Membrane</keyword>
<protein>
    <recommendedName>
        <fullName evidence="5">Amino acid transporter transmembrane domain-containing protein</fullName>
    </recommendedName>
</protein>
<dbReference type="PANTHER" id="PTHR16189:SF3">
    <property type="entry name" value="AMINO ACID TRANSPORTER TRANSMEMBRANE DOMAIN-CONTAINING PROTEIN"/>
    <property type="match status" value="1"/>
</dbReference>
<feature type="transmembrane region" description="Helical" evidence="2">
    <location>
        <begin position="210"/>
        <end position="233"/>
    </location>
</feature>
<keyword evidence="2" id="KW-0812">Transmembrane</keyword>
<dbReference type="AlphaFoldDB" id="A0A9P6RX88"/>
<feature type="transmembrane region" description="Helical" evidence="2">
    <location>
        <begin position="153"/>
        <end position="173"/>
    </location>
</feature>
<evidence type="ECO:0000313" key="3">
    <source>
        <dbReference type="EMBL" id="KAG0328251.1"/>
    </source>
</evidence>
<dbReference type="Proteomes" id="UP000738325">
    <property type="component" value="Unassembled WGS sequence"/>
</dbReference>
<evidence type="ECO:0008006" key="5">
    <source>
        <dbReference type="Google" id="ProtNLM"/>
    </source>
</evidence>
<feature type="region of interest" description="Disordered" evidence="1">
    <location>
        <begin position="335"/>
        <end position="366"/>
    </location>
</feature>
<keyword evidence="2" id="KW-1133">Transmembrane helix</keyword>
<organism evidence="3 4">
    <name type="scientific">Dissophora globulifera</name>
    <dbReference type="NCBI Taxonomy" id="979702"/>
    <lineage>
        <taxon>Eukaryota</taxon>
        <taxon>Fungi</taxon>
        <taxon>Fungi incertae sedis</taxon>
        <taxon>Mucoromycota</taxon>
        <taxon>Mortierellomycotina</taxon>
        <taxon>Mortierellomycetes</taxon>
        <taxon>Mortierellales</taxon>
        <taxon>Mortierellaceae</taxon>
        <taxon>Dissophora</taxon>
    </lineage>
</organism>
<feature type="transmembrane region" description="Helical" evidence="2">
    <location>
        <begin position="466"/>
        <end position="486"/>
    </location>
</feature>
<feature type="transmembrane region" description="Helical" evidence="2">
    <location>
        <begin position="103"/>
        <end position="126"/>
    </location>
</feature>
<name>A0A9P6RX88_9FUNG</name>
<gene>
    <name evidence="3" type="ORF">BGZ99_005769</name>
</gene>
<dbReference type="OrthoDB" id="294541at2759"/>
<accession>A0A9P6RX88</accession>
<keyword evidence="4" id="KW-1185">Reference proteome</keyword>
<reference evidence="3" key="1">
    <citation type="journal article" date="2020" name="Fungal Divers.">
        <title>Resolving the Mortierellaceae phylogeny through synthesis of multi-gene phylogenetics and phylogenomics.</title>
        <authorList>
            <person name="Vandepol N."/>
            <person name="Liber J."/>
            <person name="Desiro A."/>
            <person name="Na H."/>
            <person name="Kennedy M."/>
            <person name="Barry K."/>
            <person name="Grigoriev I.V."/>
            <person name="Miller A.N."/>
            <person name="O'Donnell K."/>
            <person name="Stajich J.E."/>
            <person name="Bonito G."/>
        </authorList>
    </citation>
    <scope>NUCLEOTIDE SEQUENCE</scope>
    <source>
        <strain evidence="3">REB-010B</strain>
    </source>
</reference>